<feature type="transmembrane region" description="Helical" evidence="1">
    <location>
        <begin position="824"/>
        <end position="844"/>
    </location>
</feature>
<dbReference type="EMBL" id="LAZR01001037">
    <property type="protein sequence ID" value="KKN52043.1"/>
    <property type="molecule type" value="Genomic_DNA"/>
</dbReference>
<name>A0A0F9UEK4_9ZZZZ</name>
<reference evidence="2" key="1">
    <citation type="journal article" date="2015" name="Nature">
        <title>Complex archaea that bridge the gap between prokaryotes and eukaryotes.</title>
        <authorList>
            <person name="Spang A."/>
            <person name="Saw J.H."/>
            <person name="Jorgensen S.L."/>
            <person name="Zaremba-Niedzwiedzka K."/>
            <person name="Martijn J."/>
            <person name="Lind A.E."/>
            <person name="van Eijk R."/>
            <person name="Schleper C."/>
            <person name="Guy L."/>
            <person name="Ettema T.J."/>
        </authorList>
    </citation>
    <scope>NUCLEOTIDE SEQUENCE</scope>
</reference>
<sequence>MPKGKGNLIAGLKRSGEWEENSNLLTQLPEEFDIDVKATKDVLTAIPTVWARPLLFAEALTRKKHPLNHEVTNEWRGFLVIFCFKNEWNFDIQLKSVDIEEESRYGFLRVLHYLKPDAAWNKVYLIYIDGLLLGGTSPKSLFFTAPKYNLPSSISWQEKGLLSDPAKYFHNHGMSKNLGILRQWIEKIKASIDDEITISLFADWLRYINEKTEPSKVKDIPMLPISQDITTPYSIILKYANVKAGGKSDFFIHSSKRSDKNIILIWEDGWKNENKIVYDSIQVKNVKDVPKQKDRNKIRDILQKRAIPCEFVVPKLDFFTEKVIKIPLNEEETFGSHDSGLVPPLKKDILKYFSGKEIEEFFHWETTQEGMLAILSLPLKENTKRRMSNAIISKLYRKGDIIEDIKDKPPVISIWPDFVAPDWKWYYLIAEKSEEANITFEPVTYIEGSDKGEDRELHRIWCFSHWIEGIECKYKGKATGLIMPKLSKPRVLSELKWHVAVDFGTSNTTVCYKQGLDGIPSLLQFKDRTVKLSKTPSDPKEFLSRRFMPFWEGESLTSIFRLLSPTASAMPSPIIDGIILHLDSNPGWPVILVADPMIKPGLKWTTDEKERRLIVTFLQHLLLLIAAEARSNGAKSLTFYSSFPSAFLIGWQDELKNNWEQNVIPILKDGGFSINFESEKNFETESIAVCKYLRKRVDGDKMIIGKQLPACIIDIGGGTTDIGVWKRKGSGIKLLAQASILLAGGVLSDLTITSEKCWKSIINLIPKNFLITYEKEFDEIKKHSLSQSLIPSAINTILKTNGKAMLGKITLESQTKEILKIRSLILFAYGSLFYYVGIILRYIIEILKEDIQGCNIFLAGNGSKLLNSVGTQGAVFKIMKEIIYTSMQFDNLEAKKRINIYSAKHPKEEVARGLLSKERVDLSKSSPIKIIGESGYTYKEADMDWWRDMETETEFLKNTAEVAIPENFPELETYIKIYNQQSEKVQTKKLNNYDPTNIRNYLEDRLASLDKDQIDGELFQPFFIEEVKAVIDTYFK</sequence>
<gene>
    <name evidence="2" type="ORF">LCGC14_0616510</name>
</gene>
<keyword evidence="1" id="KW-0812">Transmembrane</keyword>
<evidence type="ECO:0000313" key="2">
    <source>
        <dbReference type="EMBL" id="KKN52043.1"/>
    </source>
</evidence>
<comment type="caution">
    <text evidence="2">The sequence shown here is derived from an EMBL/GenBank/DDBJ whole genome shotgun (WGS) entry which is preliminary data.</text>
</comment>
<dbReference type="InterPro" id="IPR043129">
    <property type="entry name" value="ATPase_NBD"/>
</dbReference>
<dbReference type="AlphaFoldDB" id="A0A0F9UEK4"/>
<dbReference type="SUPFAM" id="SSF53067">
    <property type="entry name" value="Actin-like ATPase domain"/>
    <property type="match status" value="1"/>
</dbReference>
<proteinExistence type="predicted"/>
<accession>A0A0F9UEK4</accession>
<keyword evidence="1" id="KW-0472">Membrane</keyword>
<protein>
    <submittedName>
        <fullName evidence="2">Uncharacterized protein</fullName>
    </submittedName>
</protein>
<evidence type="ECO:0000256" key="1">
    <source>
        <dbReference type="SAM" id="Phobius"/>
    </source>
</evidence>
<keyword evidence="1" id="KW-1133">Transmembrane helix</keyword>
<organism evidence="2">
    <name type="scientific">marine sediment metagenome</name>
    <dbReference type="NCBI Taxonomy" id="412755"/>
    <lineage>
        <taxon>unclassified sequences</taxon>
        <taxon>metagenomes</taxon>
        <taxon>ecological metagenomes</taxon>
    </lineage>
</organism>